<dbReference type="Proteomes" id="UP000572817">
    <property type="component" value="Unassembled WGS sequence"/>
</dbReference>
<dbReference type="Pfam" id="PF04082">
    <property type="entry name" value="Fungal_trans"/>
    <property type="match status" value="1"/>
</dbReference>
<keyword evidence="5" id="KW-1185">Reference proteome</keyword>
<comment type="caution">
    <text evidence="4">The sequence shown here is derived from an EMBL/GenBank/DDBJ whole genome shotgun (WGS) entry which is preliminary data.</text>
</comment>
<dbReference type="EMBL" id="WWBZ02000051">
    <property type="protein sequence ID" value="KAF4303692.1"/>
    <property type="molecule type" value="Genomic_DNA"/>
</dbReference>
<accession>A0A8H4IM41</accession>
<name>A0A8H4IM41_9PEZI</name>
<dbReference type="GO" id="GO:0003677">
    <property type="term" value="F:DNA binding"/>
    <property type="evidence" value="ECO:0007669"/>
    <property type="project" value="InterPro"/>
</dbReference>
<comment type="subcellular location">
    <subcellularLocation>
        <location evidence="1">Nucleus</location>
    </subcellularLocation>
</comment>
<keyword evidence="2" id="KW-0539">Nucleus</keyword>
<dbReference type="PANTHER" id="PTHR31001">
    <property type="entry name" value="UNCHARACTERIZED TRANSCRIPTIONAL REGULATORY PROTEIN"/>
    <property type="match status" value="1"/>
</dbReference>
<proteinExistence type="predicted"/>
<dbReference type="CDD" id="cd12148">
    <property type="entry name" value="fungal_TF_MHR"/>
    <property type="match status" value="1"/>
</dbReference>
<dbReference type="InterPro" id="IPR050613">
    <property type="entry name" value="Sec_Metabolite_Reg"/>
</dbReference>
<feature type="domain" description="Xylanolytic transcriptional activator regulatory" evidence="3">
    <location>
        <begin position="171"/>
        <end position="242"/>
    </location>
</feature>
<evidence type="ECO:0000313" key="5">
    <source>
        <dbReference type="Proteomes" id="UP000572817"/>
    </source>
</evidence>
<dbReference type="GO" id="GO:0006351">
    <property type="term" value="P:DNA-templated transcription"/>
    <property type="evidence" value="ECO:0007669"/>
    <property type="project" value="InterPro"/>
</dbReference>
<gene>
    <name evidence="4" type="ORF">GTA08_BOTSDO08008</name>
</gene>
<dbReference type="PANTHER" id="PTHR31001:SF76">
    <property type="entry name" value="ZN(2)-C6 FUNGAL-TYPE DOMAIN-CONTAINING PROTEIN"/>
    <property type="match status" value="1"/>
</dbReference>
<protein>
    <recommendedName>
        <fullName evidence="3">Xylanolytic transcriptional activator regulatory domain-containing protein</fullName>
    </recommendedName>
</protein>
<reference evidence="4" key="1">
    <citation type="submission" date="2020-04" db="EMBL/GenBank/DDBJ databases">
        <title>Genome Assembly and Annotation of Botryosphaeria dothidea sdau 11-99, a Latent Pathogen of Apple Fruit Ring Rot in China.</title>
        <authorList>
            <person name="Yu C."/>
            <person name="Diao Y."/>
            <person name="Lu Q."/>
            <person name="Zhao J."/>
            <person name="Cui S."/>
            <person name="Peng C."/>
            <person name="He B."/>
            <person name="Liu H."/>
        </authorList>
    </citation>
    <scope>NUCLEOTIDE SEQUENCE [LARGE SCALE GENOMIC DNA]</scope>
    <source>
        <strain evidence="4">Sdau11-99</strain>
    </source>
</reference>
<dbReference type="AlphaFoldDB" id="A0A8H4IM41"/>
<dbReference type="InterPro" id="IPR007219">
    <property type="entry name" value="XnlR_reg_dom"/>
</dbReference>
<sequence length="461" mass="53238">MLHGPTYDMTEQYEKRLFRLIGETTRKRGVFNDSDVCMPSMECSETLVHHARIWTSWIHFAFFFPDFQQLHSQFRQRFSPACSSSLSEHDPLWLATYFSVLSSTLLFVDEEEFVRMNPPRREQEALLRNWYDSALYFLERGDFMQKQDITVVRTIVVLGIVATNIGDTCRHSNLWACALRIAEQLKLGSDEYNTLETVLEREVRRRLWWTLVLCEWLPCPTRTPCINDTDFDCDLPADFDDEQLQATTIGNVRFRRSGPRPVQYHIAMSRVAIIFYQLRSKIRLRRWSAPEIAQFVFSADDQLASLIGELPGHLQNDEPDTPATLERDAANPWIPWQKKSLTMVLLYHRIAINRILQTHWLEGSTNYARARSICLSSAVAILNSATTDAAPTDISRMRPWAQSMHVFSAAVTLILEMHGSKTSVPEYITCISEGKDFLEKVKSHNMIAKQGLEMLNEMLST</sequence>
<evidence type="ECO:0000256" key="2">
    <source>
        <dbReference type="ARBA" id="ARBA00023242"/>
    </source>
</evidence>
<evidence type="ECO:0000313" key="4">
    <source>
        <dbReference type="EMBL" id="KAF4303692.1"/>
    </source>
</evidence>
<dbReference type="SMART" id="SM00906">
    <property type="entry name" value="Fungal_trans"/>
    <property type="match status" value="1"/>
</dbReference>
<dbReference type="OrthoDB" id="1747771at2759"/>
<evidence type="ECO:0000259" key="3">
    <source>
        <dbReference type="SMART" id="SM00906"/>
    </source>
</evidence>
<organism evidence="4 5">
    <name type="scientific">Botryosphaeria dothidea</name>
    <dbReference type="NCBI Taxonomy" id="55169"/>
    <lineage>
        <taxon>Eukaryota</taxon>
        <taxon>Fungi</taxon>
        <taxon>Dikarya</taxon>
        <taxon>Ascomycota</taxon>
        <taxon>Pezizomycotina</taxon>
        <taxon>Dothideomycetes</taxon>
        <taxon>Dothideomycetes incertae sedis</taxon>
        <taxon>Botryosphaeriales</taxon>
        <taxon>Botryosphaeriaceae</taxon>
        <taxon>Botryosphaeria</taxon>
    </lineage>
</organism>
<evidence type="ECO:0000256" key="1">
    <source>
        <dbReference type="ARBA" id="ARBA00004123"/>
    </source>
</evidence>
<dbReference type="GO" id="GO:0005634">
    <property type="term" value="C:nucleus"/>
    <property type="evidence" value="ECO:0007669"/>
    <property type="project" value="UniProtKB-SubCell"/>
</dbReference>
<dbReference type="GO" id="GO:0008270">
    <property type="term" value="F:zinc ion binding"/>
    <property type="evidence" value="ECO:0007669"/>
    <property type="project" value="InterPro"/>
</dbReference>